<evidence type="ECO:0000313" key="1">
    <source>
        <dbReference type="EMBL" id="KKR49379.1"/>
    </source>
</evidence>
<evidence type="ECO:0000313" key="2">
    <source>
        <dbReference type="Proteomes" id="UP000034531"/>
    </source>
</evidence>
<gene>
    <name evidence="1" type="ORF">UT84_C0030G0006</name>
</gene>
<name>A0A0G0R9G6_9BACT</name>
<organism evidence="1 2">
    <name type="scientific">Candidatus Curtissbacteria bacterium GW2011_GWA1_40_16</name>
    <dbReference type="NCBI Taxonomy" id="1618405"/>
    <lineage>
        <taxon>Bacteria</taxon>
        <taxon>Candidatus Curtissiibacteriota</taxon>
    </lineage>
</organism>
<sequence length="122" mass="13510">MVQPAISLKTRIEKEVLEVIIDGLNSGELTVESARQAAKEVLATLEKIDKHEESIAQFYKNLAQKYPVFNLLYTRINAEIVKSKELSAHRQALAAIDAGNIDEAHKIAQMAINQSAHESNNA</sequence>
<comment type="caution">
    <text evidence="1">The sequence shown here is derived from an EMBL/GenBank/DDBJ whole genome shotgun (WGS) entry which is preliminary data.</text>
</comment>
<accession>A0A0G0R9G6</accession>
<dbReference type="Proteomes" id="UP000034531">
    <property type="component" value="Unassembled WGS sequence"/>
</dbReference>
<dbReference type="EMBL" id="LBYI01000030">
    <property type="protein sequence ID" value="KKR49379.1"/>
    <property type="molecule type" value="Genomic_DNA"/>
</dbReference>
<reference evidence="1 2" key="1">
    <citation type="journal article" date="2015" name="Nature">
        <title>rRNA introns, odd ribosomes, and small enigmatic genomes across a large radiation of phyla.</title>
        <authorList>
            <person name="Brown C.T."/>
            <person name="Hug L.A."/>
            <person name="Thomas B.C."/>
            <person name="Sharon I."/>
            <person name="Castelle C.J."/>
            <person name="Singh A."/>
            <person name="Wilkins M.J."/>
            <person name="Williams K.H."/>
            <person name="Banfield J.F."/>
        </authorList>
    </citation>
    <scope>NUCLEOTIDE SEQUENCE [LARGE SCALE GENOMIC DNA]</scope>
</reference>
<protein>
    <submittedName>
        <fullName evidence="1">Uncharacterized protein</fullName>
    </submittedName>
</protein>
<dbReference type="AlphaFoldDB" id="A0A0G0R9G6"/>
<proteinExistence type="predicted"/>